<keyword evidence="1 2" id="KW-0807">Transducer</keyword>
<comment type="caution">
    <text evidence="5">The sequence shown here is derived from an EMBL/GenBank/DDBJ whole genome shotgun (WGS) entry which is preliminary data.</text>
</comment>
<evidence type="ECO:0000259" key="3">
    <source>
        <dbReference type="PROSITE" id="PS50111"/>
    </source>
</evidence>
<dbReference type="InterPro" id="IPR000014">
    <property type="entry name" value="PAS"/>
</dbReference>
<dbReference type="Gene3D" id="6.10.250.3200">
    <property type="match status" value="1"/>
</dbReference>
<dbReference type="NCBIfam" id="TIGR00229">
    <property type="entry name" value="sensory_box"/>
    <property type="match status" value="1"/>
</dbReference>
<dbReference type="SMART" id="SM00086">
    <property type="entry name" value="PAC"/>
    <property type="match status" value="1"/>
</dbReference>
<dbReference type="InterPro" id="IPR035965">
    <property type="entry name" value="PAS-like_dom_sf"/>
</dbReference>
<keyword evidence="6" id="KW-1185">Reference proteome</keyword>
<evidence type="ECO:0000259" key="4">
    <source>
        <dbReference type="PROSITE" id="PS50113"/>
    </source>
</evidence>
<dbReference type="Proteomes" id="UP000564806">
    <property type="component" value="Unassembled WGS sequence"/>
</dbReference>
<dbReference type="Pfam" id="PF08448">
    <property type="entry name" value="PAS_4"/>
    <property type="match status" value="1"/>
</dbReference>
<name>A0A850EMS8_9BACL</name>
<dbReference type="PANTHER" id="PTHR32089:SF112">
    <property type="entry name" value="LYSOZYME-LIKE PROTEIN-RELATED"/>
    <property type="match status" value="1"/>
</dbReference>
<feature type="domain" description="PAC" evidence="4">
    <location>
        <begin position="77"/>
        <end position="129"/>
    </location>
</feature>
<dbReference type="GO" id="GO:0007165">
    <property type="term" value="P:signal transduction"/>
    <property type="evidence" value="ECO:0007669"/>
    <property type="project" value="UniProtKB-KW"/>
</dbReference>
<dbReference type="SMART" id="SM00283">
    <property type="entry name" value="MA"/>
    <property type="match status" value="1"/>
</dbReference>
<dbReference type="GO" id="GO:0016020">
    <property type="term" value="C:membrane"/>
    <property type="evidence" value="ECO:0007669"/>
    <property type="project" value="InterPro"/>
</dbReference>
<proteinExistence type="predicted"/>
<sequence>MSVDQGIMFTAMEQSLAMIAFDTYGKVLWANPIFAEVMEHTVDALPGMQHSSFCPSEFAKSREYADFWDNLRNGVAFHDKVQRVTRSGRVLWLEAFYTPVLDAEGHVQNVVKIATDITARQQVLVDSSNEFMSVVTAMTARTNEVHHASQGIVNDIEILNKESQVVKNNVETISSVASLVKEIATQSHMLGLNAAIEAARANEYGRGFAVIAEEVRKMANTSKNSANEISNQLDEILKSLSVMMNMVNNVTEKIENNSDSINQLKDSYGHIVQTAEKLSAIV</sequence>
<dbReference type="InterPro" id="IPR013656">
    <property type="entry name" value="PAS_4"/>
</dbReference>
<dbReference type="InterPro" id="IPR001610">
    <property type="entry name" value="PAC"/>
</dbReference>
<reference evidence="5" key="1">
    <citation type="submission" date="2020-06" db="EMBL/GenBank/DDBJ databases">
        <title>Paenibacillus sp. nov., isolated from soil.</title>
        <authorList>
            <person name="Seo Y.L."/>
        </authorList>
    </citation>
    <scope>NUCLEOTIDE SEQUENCE [LARGE SCALE GENOMIC DNA]</scope>
    <source>
        <strain evidence="5">JW14</strain>
    </source>
</reference>
<accession>A0A850EMS8</accession>
<evidence type="ECO:0000313" key="6">
    <source>
        <dbReference type="Proteomes" id="UP000564806"/>
    </source>
</evidence>
<dbReference type="InterPro" id="IPR000700">
    <property type="entry name" value="PAS-assoc_C"/>
</dbReference>
<dbReference type="Gene3D" id="3.30.450.20">
    <property type="entry name" value="PAS domain"/>
    <property type="match status" value="1"/>
</dbReference>
<protein>
    <submittedName>
        <fullName evidence="5">PAS domain-containing methyl-accepting chemotaxis protein</fullName>
    </submittedName>
</protein>
<dbReference type="PROSITE" id="PS50111">
    <property type="entry name" value="CHEMOTAXIS_TRANSDUC_2"/>
    <property type="match status" value="1"/>
</dbReference>
<dbReference type="EMBL" id="JABWCS010000206">
    <property type="protein sequence ID" value="NUU61039.1"/>
    <property type="molecule type" value="Genomic_DNA"/>
</dbReference>
<evidence type="ECO:0000313" key="5">
    <source>
        <dbReference type="EMBL" id="NUU61039.1"/>
    </source>
</evidence>
<organism evidence="5 6">
    <name type="scientific">Paenibacillus agri</name>
    <dbReference type="NCBI Taxonomy" id="2744309"/>
    <lineage>
        <taxon>Bacteria</taxon>
        <taxon>Bacillati</taxon>
        <taxon>Bacillota</taxon>
        <taxon>Bacilli</taxon>
        <taxon>Bacillales</taxon>
        <taxon>Paenibacillaceae</taxon>
        <taxon>Paenibacillus</taxon>
    </lineage>
</organism>
<evidence type="ECO:0000256" key="1">
    <source>
        <dbReference type="ARBA" id="ARBA00023224"/>
    </source>
</evidence>
<dbReference type="SUPFAM" id="SSF58104">
    <property type="entry name" value="Methyl-accepting chemotaxis protein (MCP) signaling domain"/>
    <property type="match status" value="1"/>
</dbReference>
<dbReference type="PANTHER" id="PTHR32089">
    <property type="entry name" value="METHYL-ACCEPTING CHEMOTAXIS PROTEIN MCPB"/>
    <property type="match status" value="1"/>
</dbReference>
<feature type="domain" description="Methyl-accepting transducer" evidence="3">
    <location>
        <begin position="166"/>
        <end position="282"/>
    </location>
</feature>
<dbReference type="AlphaFoldDB" id="A0A850EMS8"/>
<dbReference type="Pfam" id="PF00015">
    <property type="entry name" value="MCPsignal"/>
    <property type="match status" value="1"/>
</dbReference>
<evidence type="ECO:0000256" key="2">
    <source>
        <dbReference type="PROSITE-ProRule" id="PRU00284"/>
    </source>
</evidence>
<dbReference type="CDD" id="cd00130">
    <property type="entry name" value="PAS"/>
    <property type="match status" value="1"/>
</dbReference>
<gene>
    <name evidence="5" type="ORF">HPT30_11835</name>
</gene>
<dbReference type="RefSeq" id="WP_175371593.1">
    <property type="nucleotide sequence ID" value="NZ_JABWCS010000206.1"/>
</dbReference>
<dbReference type="SUPFAM" id="SSF55785">
    <property type="entry name" value="PYP-like sensor domain (PAS domain)"/>
    <property type="match status" value="1"/>
</dbReference>
<dbReference type="PROSITE" id="PS50113">
    <property type="entry name" value="PAC"/>
    <property type="match status" value="1"/>
</dbReference>
<dbReference type="InterPro" id="IPR004089">
    <property type="entry name" value="MCPsignal_dom"/>
</dbReference>